<dbReference type="InParanoid" id="Q01ZV0"/>
<dbReference type="HOGENOM" id="CLU_1446770_0_0_0"/>
<feature type="transmembrane region" description="Helical" evidence="1">
    <location>
        <begin position="34"/>
        <end position="53"/>
    </location>
</feature>
<feature type="transmembrane region" description="Helical" evidence="1">
    <location>
        <begin position="12"/>
        <end position="28"/>
    </location>
</feature>
<dbReference type="eggNOG" id="ENOG50344N3">
    <property type="taxonomic scope" value="Bacteria"/>
</dbReference>
<accession>Q01ZV0</accession>
<organism evidence="2">
    <name type="scientific">Solibacter usitatus (strain Ellin6076)</name>
    <dbReference type="NCBI Taxonomy" id="234267"/>
    <lineage>
        <taxon>Bacteria</taxon>
        <taxon>Pseudomonadati</taxon>
        <taxon>Acidobacteriota</taxon>
        <taxon>Terriglobia</taxon>
        <taxon>Bryobacterales</taxon>
        <taxon>Solibacteraceae</taxon>
        <taxon>Candidatus Solibacter</taxon>
    </lineage>
</organism>
<keyword evidence="1" id="KW-1133">Transmembrane helix</keyword>
<dbReference type="KEGG" id="sus:Acid_3846"/>
<name>Q01ZV0_SOLUE</name>
<sequence length="187" mass="21615">MTRYLPARHYRWFGISAVILAGLCGWLGTQLRPAFIPAGLFLLTAGLLFFLAFRPAIEIHEGYVSIGARIIPWMDIRRLDRTGWISPLLLRVTLYDDSRFLLVYPGDLDSCNSLLRNLRRLSRDALIDGIPYRQYWGEVLAPANERKQAPLPRYRILRPEDEAEVERLYQRLKAVGNLDQKNSTDEK</sequence>
<dbReference type="OrthoDB" id="128949at2"/>
<protein>
    <submittedName>
        <fullName evidence="2">Uncharacterized protein</fullName>
    </submittedName>
</protein>
<dbReference type="EMBL" id="CP000473">
    <property type="protein sequence ID" value="ABJ84815.1"/>
    <property type="molecule type" value="Genomic_DNA"/>
</dbReference>
<gene>
    <name evidence="2" type="ordered locus">Acid_3846</name>
</gene>
<dbReference type="AlphaFoldDB" id="Q01ZV0"/>
<proteinExistence type="predicted"/>
<evidence type="ECO:0000256" key="1">
    <source>
        <dbReference type="SAM" id="Phobius"/>
    </source>
</evidence>
<reference evidence="2" key="1">
    <citation type="submission" date="2006-10" db="EMBL/GenBank/DDBJ databases">
        <title>Complete sequence of Solibacter usitatus Ellin6076.</title>
        <authorList>
            <consortium name="US DOE Joint Genome Institute"/>
            <person name="Copeland A."/>
            <person name="Lucas S."/>
            <person name="Lapidus A."/>
            <person name="Barry K."/>
            <person name="Detter J.C."/>
            <person name="Glavina del Rio T."/>
            <person name="Hammon N."/>
            <person name="Israni S."/>
            <person name="Dalin E."/>
            <person name="Tice H."/>
            <person name="Pitluck S."/>
            <person name="Thompson L.S."/>
            <person name="Brettin T."/>
            <person name="Bruce D."/>
            <person name="Han C."/>
            <person name="Tapia R."/>
            <person name="Gilna P."/>
            <person name="Schmutz J."/>
            <person name="Larimer F."/>
            <person name="Land M."/>
            <person name="Hauser L."/>
            <person name="Kyrpides N."/>
            <person name="Mikhailova N."/>
            <person name="Janssen P.H."/>
            <person name="Kuske C.R."/>
            <person name="Richardson P."/>
        </authorList>
    </citation>
    <scope>NUCLEOTIDE SEQUENCE</scope>
    <source>
        <strain evidence="2">Ellin6076</strain>
    </source>
</reference>
<dbReference type="STRING" id="234267.Acid_3846"/>
<evidence type="ECO:0000313" key="2">
    <source>
        <dbReference type="EMBL" id="ABJ84815.1"/>
    </source>
</evidence>
<keyword evidence="1" id="KW-0812">Transmembrane</keyword>
<keyword evidence="1" id="KW-0472">Membrane</keyword>